<evidence type="ECO:0000256" key="3">
    <source>
        <dbReference type="SAM" id="MobiDB-lite"/>
    </source>
</evidence>
<dbReference type="Proteomes" id="UP001055439">
    <property type="component" value="Chromosome 10"/>
</dbReference>
<feature type="compositionally biased region" description="Polar residues" evidence="3">
    <location>
        <begin position="286"/>
        <end position="295"/>
    </location>
</feature>
<comment type="similarity">
    <text evidence="1">Belongs to the remorin family.</text>
</comment>
<keyword evidence="2" id="KW-0175">Coiled coil</keyword>
<feature type="region of interest" description="Disordered" evidence="3">
    <location>
        <begin position="37"/>
        <end position="61"/>
    </location>
</feature>
<dbReference type="EMBL" id="CP097503">
    <property type="protein sequence ID" value="URD79178.1"/>
    <property type="molecule type" value="Genomic_DNA"/>
</dbReference>
<feature type="compositionally biased region" description="Gly residues" evidence="3">
    <location>
        <begin position="168"/>
        <end position="181"/>
    </location>
</feature>
<dbReference type="Pfam" id="PF03763">
    <property type="entry name" value="Remorin_C"/>
    <property type="match status" value="1"/>
</dbReference>
<gene>
    <name evidence="5" type="ORF">MUK42_02762</name>
</gene>
<sequence length="506" mass="55990">MDYERIHKPFAPQSGGFSPGRLRAMLLGVETKRKEREDLEANFSLRSESSESDDRHDPPFWCEDSRGIDLAGASTAESCKDVECSISMETTSGHRSREYAIGGSRFRAQEDDGLDTESVSSGFEFQRVERAPPHRLVSVAPFSKPAPSKWDDAQKWIASPTSNRVGNKAGGGQARKGGFAGHGSRQPVTKVVLEVEEADTKRVDGSQAKKEFGGVESVNWVPEPYAEVDSGAKPVPIMENPVADIAVSLSQHDPLTSVQSATAFISPAPTVRSVSMRDMGTEMTPIPSQEPSRTGTPVRDSAPSPTSSRPTSPPRTALAPTMQVQTVPAACHDDLNKELSEQEIIKKTRREIMVLGQQLGKTNIAAWASKEEEETDASLSLKTVRVDESMRGVIEARAAAWEEAEKAKYLARFKQEEIKIQAWENHQKAKTEAEMRKIEVEVERMRSHAHERLMDKLATARHKAEEMRAVAEAKRNQQATRTAQQAEFIRRTGRVPSSFFFWSCCP</sequence>
<organism evidence="5 6">
    <name type="scientific">Musa troglodytarum</name>
    <name type="common">fe'i banana</name>
    <dbReference type="NCBI Taxonomy" id="320322"/>
    <lineage>
        <taxon>Eukaryota</taxon>
        <taxon>Viridiplantae</taxon>
        <taxon>Streptophyta</taxon>
        <taxon>Embryophyta</taxon>
        <taxon>Tracheophyta</taxon>
        <taxon>Spermatophyta</taxon>
        <taxon>Magnoliopsida</taxon>
        <taxon>Liliopsida</taxon>
        <taxon>Zingiberales</taxon>
        <taxon>Musaceae</taxon>
        <taxon>Musa</taxon>
    </lineage>
</organism>
<reference evidence="5" key="1">
    <citation type="submission" date="2022-05" db="EMBL/GenBank/DDBJ databases">
        <title>The Musa troglodytarum L. genome provides insights into the mechanism of non-climacteric behaviour and enrichment of carotenoids.</title>
        <authorList>
            <person name="Wang J."/>
        </authorList>
    </citation>
    <scope>NUCLEOTIDE SEQUENCE</scope>
    <source>
        <tissue evidence="5">Leaf</tissue>
    </source>
</reference>
<evidence type="ECO:0000259" key="4">
    <source>
        <dbReference type="Pfam" id="PF03763"/>
    </source>
</evidence>
<dbReference type="OrthoDB" id="1900877at2759"/>
<dbReference type="PANTHER" id="PTHR31471:SF98">
    <property type="entry name" value="OS02G0116800 PROTEIN"/>
    <property type="match status" value="1"/>
</dbReference>
<feature type="region of interest" description="Disordered" evidence="3">
    <location>
        <begin position="281"/>
        <end position="320"/>
    </location>
</feature>
<feature type="compositionally biased region" description="Low complexity" evidence="3">
    <location>
        <begin position="301"/>
        <end position="317"/>
    </location>
</feature>
<evidence type="ECO:0000313" key="5">
    <source>
        <dbReference type="EMBL" id="URD79178.1"/>
    </source>
</evidence>
<feature type="domain" description="Remorin C-terminal" evidence="4">
    <location>
        <begin position="395"/>
        <end position="497"/>
    </location>
</feature>
<evidence type="ECO:0000256" key="2">
    <source>
        <dbReference type="SAM" id="Coils"/>
    </source>
</evidence>
<dbReference type="AlphaFoldDB" id="A0A9E7ELE1"/>
<evidence type="ECO:0000313" key="6">
    <source>
        <dbReference type="Proteomes" id="UP001055439"/>
    </source>
</evidence>
<feature type="region of interest" description="Disordered" evidence="3">
    <location>
        <begin position="161"/>
        <end position="185"/>
    </location>
</feature>
<protein>
    <submittedName>
        <fullName evidence="5">Remorin, C-terminal region</fullName>
    </submittedName>
</protein>
<evidence type="ECO:0000256" key="1">
    <source>
        <dbReference type="ARBA" id="ARBA00005711"/>
    </source>
</evidence>
<dbReference type="PANTHER" id="PTHR31471">
    <property type="entry name" value="OS02G0116800 PROTEIN"/>
    <property type="match status" value="1"/>
</dbReference>
<proteinExistence type="inferred from homology"/>
<accession>A0A9E7ELE1</accession>
<name>A0A9E7ELE1_9LILI</name>
<feature type="region of interest" description="Disordered" evidence="3">
    <location>
        <begin position="95"/>
        <end position="117"/>
    </location>
</feature>
<feature type="compositionally biased region" description="Basic and acidic residues" evidence="3">
    <location>
        <begin position="48"/>
        <end position="61"/>
    </location>
</feature>
<feature type="coiled-coil region" evidence="2">
    <location>
        <begin position="428"/>
        <end position="477"/>
    </location>
</feature>
<keyword evidence="6" id="KW-1185">Reference proteome</keyword>
<dbReference type="InterPro" id="IPR005516">
    <property type="entry name" value="Remorin_C"/>
</dbReference>